<evidence type="ECO:0000313" key="2">
    <source>
        <dbReference type="EMBL" id="AKU70426.1"/>
    </source>
</evidence>
<keyword evidence="1" id="KW-0472">Membrane</keyword>
<name>A0A0K1NP14_9BACT</name>
<accession>A0A0K1NP14</accession>
<protein>
    <submittedName>
        <fullName evidence="2">Uncharacterized protein</fullName>
    </submittedName>
</protein>
<dbReference type="Proteomes" id="UP000060345">
    <property type="component" value="Chromosome 2"/>
</dbReference>
<sequence>MGDKRRQAEISGYEPLANDAGGCRLWVAYVSLMVASGAAIVGVARFITGFDQCLLPVITLQKY</sequence>
<organism evidence="2 3">
    <name type="scientific">Prevotella fusca JCM 17724</name>
    <dbReference type="NCBI Taxonomy" id="1236517"/>
    <lineage>
        <taxon>Bacteria</taxon>
        <taxon>Pseudomonadati</taxon>
        <taxon>Bacteroidota</taxon>
        <taxon>Bacteroidia</taxon>
        <taxon>Bacteroidales</taxon>
        <taxon>Prevotellaceae</taxon>
        <taxon>Prevotella</taxon>
    </lineage>
</organism>
<keyword evidence="1" id="KW-1133">Transmembrane helix</keyword>
<evidence type="ECO:0000313" key="3">
    <source>
        <dbReference type="Proteomes" id="UP000060345"/>
    </source>
</evidence>
<dbReference type="KEGG" id="pfus:ADJ77_11730"/>
<evidence type="ECO:0000256" key="1">
    <source>
        <dbReference type="SAM" id="Phobius"/>
    </source>
</evidence>
<reference evidence="2 3" key="1">
    <citation type="submission" date="2015-07" db="EMBL/GenBank/DDBJ databases">
        <authorList>
            <person name="Noorani M."/>
        </authorList>
    </citation>
    <scope>NUCLEOTIDE SEQUENCE [LARGE SCALE GENOMIC DNA]</scope>
    <source>
        <strain evidence="2 3">W1435</strain>
    </source>
</reference>
<feature type="transmembrane region" description="Helical" evidence="1">
    <location>
        <begin position="26"/>
        <end position="47"/>
    </location>
</feature>
<gene>
    <name evidence="2" type="ORF">ADJ77_11730</name>
</gene>
<dbReference type="EMBL" id="CP012075">
    <property type="protein sequence ID" value="AKU70426.1"/>
    <property type="molecule type" value="Genomic_DNA"/>
</dbReference>
<keyword evidence="1" id="KW-0812">Transmembrane</keyword>
<proteinExistence type="predicted"/>
<dbReference type="AlphaFoldDB" id="A0A0K1NP14"/>